<reference evidence="1 2" key="1">
    <citation type="journal article" date="2022" name="Virus Genes">
        <title>The complete genome sequence of an alphabaculovirus from the brown tussock moth, Olene mendosa Hubner, expands our knowledge of lymantriine baculovirus diversity and evolution.</title>
        <authorList>
            <person name="Harrison R.L."/>
            <person name="Rowley D.L."/>
        </authorList>
    </citation>
    <scope>NUCLEOTIDE SEQUENCE [LARGE SCALE GENOMIC DNA]</scope>
    <source>
        <strain evidence="1">435</strain>
    </source>
</reference>
<evidence type="ECO:0000313" key="2">
    <source>
        <dbReference type="Proteomes" id="UP001157381"/>
    </source>
</evidence>
<proteinExistence type="predicted"/>
<sequence length="135" mass="15642">MARIYKRARALLQTVTPRLANIDEGAPFSRNGSPLQHPIYQDDPRRRDLGQLLSELRQTRLLFERHDVRAAFEAPAGAQKVKNDCGSAAELAVLRVQQRIDRLYGLGRLRGMCRILQRYPIAHTAKRRPRYLRRK</sequence>
<dbReference type="GeneID" id="80544310"/>
<protein>
    <recommendedName>
        <fullName evidence="3">Late expression factor 11</fullName>
    </recommendedName>
</protein>
<evidence type="ECO:0008006" key="3">
    <source>
        <dbReference type="Google" id="ProtNLM"/>
    </source>
</evidence>
<organism evidence="1 2">
    <name type="scientific">Olene mendosa nucleopolyhedrovirus</name>
    <dbReference type="NCBI Taxonomy" id="2933796"/>
    <lineage>
        <taxon>Viruses</taxon>
        <taxon>Viruses incertae sedis</taxon>
        <taxon>Naldaviricetes</taxon>
        <taxon>Lefavirales</taxon>
        <taxon>Baculoviridae</taxon>
        <taxon>Alphabaculovirus</taxon>
        <taxon>Alphabaculovirus olmendosae</taxon>
    </lineage>
</organism>
<accession>A0AAX3AXE2</accession>
<dbReference type="Proteomes" id="UP001157381">
    <property type="component" value="Segment"/>
</dbReference>
<keyword evidence="2" id="KW-1185">Reference proteome</keyword>
<evidence type="ECO:0000313" key="1">
    <source>
        <dbReference type="EMBL" id="UOQ18915.1"/>
    </source>
</evidence>
<dbReference type="KEGG" id="vg:80544310"/>
<dbReference type="RefSeq" id="YP_010805416.1">
    <property type="nucleotide sequence ID" value="NC_077147.1"/>
</dbReference>
<name>A0AAX3AXE2_9ABAC</name>
<dbReference type="EMBL" id="MZ766431">
    <property type="protein sequence ID" value="UOQ18915.1"/>
    <property type="molecule type" value="Genomic_DNA"/>
</dbReference>